<gene>
    <name evidence="1" type="ORF">TU35_005990</name>
</gene>
<accession>A0ACC6V1H1</accession>
<proteinExistence type="predicted"/>
<organism evidence="1 2">
    <name type="scientific">Thermoproteus sp. AZ2</name>
    <dbReference type="NCBI Taxonomy" id="1609232"/>
    <lineage>
        <taxon>Archaea</taxon>
        <taxon>Thermoproteota</taxon>
        <taxon>Thermoprotei</taxon>
        <taxon>Thermoproteales</taxon>
        <taxon>Thermoproteaceae</taxon>
        <taxon>Thermoproteus</taxon>
    </lineage>
</organism>
<evidence type="ECO:0000313" key="2">
    <source>
        <dbReference type="Proteomes" id="UP000033636"/>
    </source>
</evidence>
<sequence length="45" mass="5214">MARRICPVCKRAVDEEVVRDGALIIKRCPSCGYIFTKYEVKRLVK</sequence>
<dbReference type="EMBL" id="JZWT02000014">
    <property type="protein sequence ID" value="MFB6490781.1"/>
    <property type="molecule type" value="Genomic_DNA"/>
</dbReference>
<protein>
    <submittedName>
        <fullName evidence="1">Uncharacterized protein</fullName>
    </submittedName>
</protein>
<comment type="caution">
    <text evidence="1">The sequence shown here is derived from an EMBL/GenBank/DDBJ whole genome shotgun (WGS) entry which is preliminary data.</text>
</comment>
<reference evidence="1" key="1">
    <citation type="submission" date="2024-07" db="EMBL/GenBank/DDBJ databases">
        <title>Metagenome and Metagenome-Assembled Genomes of Archaea from a hot spring from the geothermal field of Los Azufres, Mexico.</title>
        <authorList>
            <person name="Marin-Paredes R."/>
            <person name="Martinez-Romero E."/>
            <person name="Servin-Garciduenas L.E."/>
        </authorList>
    </citation>
    <scope>NUCLEOTIDE SEQUENCE</scope>
</reference>
<evidence type="ECO:0000313" key="1">
    <source>
        <dbReference type="EMBL" id="MFB6490781.1"/>
    </source>
</evidence>
<name>A0ACC6V1H1_9CREN</name>
<dbReference type="Proteomes" id="UP000033636">
    <property type="component" value="Unassembled WGS sequence"/>
</dbReference>